<dbReference type="EMBL" id="JABEZW010000006">
    <property type="protein sequence ID" value="MBA0767150.1"/>
    <property type="molecule type" value="Genomic_DNA"/>
</dbReference>
<protein>
    <submittedName>
        <fullName evidence="2">Uncharacterized protein</fullName>
    </submittedName>
</protein>
<evidence type="ECO:0000313" key="2">
    <source>
        <dbReference type="EMBL" id="MBA0767150.1"/>
    </source>
</evidence>
<accession>A0A7J9E2C6</accession>
<organism evidence="2 3">
    <name type="scientific">Gossypium trilobum</name>
    <dbReference type="NCBI Taxonomy" id="34281"/>
    <lineage>
        <taxon>Eukaryota</taxon>
        <taxon>Viridiplantae</taxon>
        <taxon>Streptophyta</taxon>
        <taxon>Embryophyta</taxon>
        <taxon>Tracheophyta</taxon>
        <taxon>Spermatophyta</taxon>
        <taxon>Magnoliopsida</taxon>
        <taxon>eudicotyledons</taxon>
        <taxon>Gunneridae</taxon>
        <taxon>Pentapetalae</taxon>
        <taxon>rosids</taxon>
        <taxon>malvids</taxon>
        <taxon>Malvales</taxon>
        <taxon>Malvaceae</taxon>
        <taxon>Malvoideae</taxon>
        <taxon>Gossypium</taxon>
    </lineage>
</organism>
<keyword evidence="3" id="KW-1185">Reference proteome</keyword>
<evidence type="ECO:0000313" key="3">
    <source>
        <dbReference type="Proteomes" id="UP000593568"/>
    </source>
</evidence>
<reference evidence="2 3" key="1">
    <citation type="journal article" date="2019" name="Genome Biol. Evol.">
        <title>Insights into the evolution of the New World diploid cottons (Gossypium, subgenus Houzingenia) based on genome sequencing.</title>
        <authorList>
            <person name="Grover C.E."/>
            <person name="Arick M.A. 2nd"/>
            <person name="Thrash A."/>
            <person name="Conover J.L."/>
            <person name="Sanders W.S."/>
            <person name="Peterson D.G."/>
            <person name="Frelichowski J.E."/>
            <person name="Scheffler J.A."/>
            <person name="Scheffler B.E."/>
            <person name="Wendel J.F."/>
        </authorList>
    </citation>
    <scope>NUCLEOTIDE SEQUENCE [LARGE SCALE GENOMIC DNA]</scope>
    <source>
        <strain evidence="2">8</strain>
        <tissue evidence="2">Leaf</tissue>
    </source>
</reference>
<feature type="region of interest" description="Disordered" evidence="1">
    <location>
        <begin position="1"/>
        <end position="21"/>
    </location>
</feature>
<evidence type="ECO:0000256" key="1">
    <source>
        <dbReference type="SAM" id="MobiDB-lite"/>
    </source>
</evidence>
<dbReference type="AlphaFoldDB" id="A0A7J9E2C6"/>
<name>A0A7J9E2C6_9ROSI</name>
<dbReference type="Proteomes" id="UP000593568">
    <property type="component" value="Unassembled WGS sequence"/>
</dbReference>
<gene>
    <name evidence="2" type="ORF">Gotri_016096</name>
</gene>
<sequence>MPKEEQQRTTERAHAKCLSKC</sequence>
<comment type="caution">
    <text evidence="2">The sequence shown here is derived from an EMBL/GenBank/DDBJ whole genome shotgun (WGS) entry which is preliminary data.</text>
</comment>
<proteinExistence type="predicted"/>
<feature type="compositionally biased region" description="Basic and acidic residues" evidence="1">
    <location>
        <begin position="1"/>
        <end position="14"/>
    </location>
</feature>
<feature type="non-terminal residue" evidence="2">
    <location>
        <position position="21"/>
    </location>
</feature>